<feature type="domain" description="Carboxylesterase type B" evidence="4">
    <location>
        <begin position="402"/>
        <end position="514"/>
    </location>
</feature>
<protein>
    <recommendedName>
        <fullName evidence="3">Carboxylic ester hydrolase</fullName>
        <ecNumber evidence="3">3.1.1.-</ecNumber>
    </recommendedName>
</protein>
<dbReference type="GO" id="GO:0016787">
    <property type="term" value="F:hydrolase activity"/>
    <property type="evidence" value="ECO:0007669"/>
    <property type="project" value="UniProtKB-KW"/>
</dbReference>
<keyword evidence="2 3" id="KW-0378">Hydrolase</keyword>
<name>I8I1T6_9GAMM</name>
<dbReference type="ESTHER" id="9gamm-i8i1t6">
    <property type="family name" value="Carb_B_Bacteria"/>
</dbReference>
<gene>
    <name evidence="5" type="ORF">WQQ_33230</name>
</gene>
<dbReference type="InterPro" id="IPR050309">
    <property type="entry name" value="Type-B_Carboxylest/Lipase"/>
</dbReference>
<comment type="similarity">
    <text evidence="1 3">Belongs to the type-B carboxylesterase/lipase family.</text>
</comment>
<dbReference type="Gene3D" id="3.40.50.1820">
    <property type="entry name" value="alpha/beta hydrolase"/>
    <property type="match status" value="1"/>
</dbReference>
<evidence type="ECO:0000256" key="1">
    <source>
        <dbReference type="ARBA" id="ARBA00005964"/>
    </source>
</evidence>
<feature type="signal peptide" evidence="3">
    <location>
        <begin position="1"/>
        <end position="24"/>
    </location>
</feature>
<dbReference type="STRING" id="1172194.WQQ_33230"/>
<evidence type="ECO:0000313" key="5">
    <source>
        <dbReference type="EMBL" id="EIT69741.1"/>
    </source>
</evidence>
<dbReference type="InterPro" id="IPR019826">
    <property type="entry name" value="Carboxylesterase_B_AS"/>
</dbReference>
<keyword evidence="3" id="KW-0732">Signal</keyword>
<dbReference type="InterPro" id="IPR002018">
    <property type="entry name" value="CarbesteraseB"/>
</dbReference>
<dbReference type="RefSeq" id="WP_007186262.1">
    <property type="nucleotide sequence ID" value="NZ_AKGD01000002.1"/>
</dbReference>
<reference evidence="5 6" key="1">
    <citation type="journal article" date="2012" name="J. Bacteriol.">
        <title>Genome Sequence of n-Alkane-Degrading Hydrocarboniphaga effusa Strain AP103T (ATCC BAA-332T).</title>
        <authorList>
            <person name="Chang H.K."/>
            <person name="Zylstra G.J."/>
            <person name="Chae J.C."/>
        </authorList>
    </citation>
    <scope>NUCLEOTIDE SEQUENCE [LARGE SCALE GENOMIC DNA]</scope>
    <source>
        <strain evidence="5 6">AP103</strain>
    </source>
</reference>
<sequence length="539" mass="56600">MRVSSHHLSMFVLLGSLHIASSCAAPQSTTAVERQAAVAVPGTGQTTATVRVETGVLQGAVSEAGVSYKNIPYAAPPVGDRRWRAPAPAEPWDGVRDATRYGRDCMQNRQSWDSMAPTQPQSEDCLYLNIWSPASAGEKSKLPVLVAIHGGGFVAGAGSQAVLDGSKLSARGAIIVTFNYRLGRFGFFAHPALSAESPGSAVGNYGFMDQIAALQWVQRNIAAFGGDPANVTVFGESAGGESINYLMLAADARGLFAKAMVQSGGGRSPWPKLSEDRPNLPSAEAVGRKFATKAKVASDDAAALRAVSAAKVLGGISLIDNDGGTYSGPMIDGRIVTAAVSDGFAQGRQAQIPYWIGSNSNEFGFLPGFLLGRSNSKLVEQFGFDEAQLIAGYGSKDAYEANFASDVTFTEPARYLATAAAAKQPVYLWRFAYVVESKRKSSKGAAHATDLPFTLGNLAANGDKIGDADRLAAQQFGDALIAFARTGVPAIEGQPAWPRYAAKEGRMVEFSEKGIVITSAASLALDAIAQQFAKRTSAP</sequence>
<dbReference type="Pfam" id="PF00135">
    <property type="entry name" value="COesterase"/>
    <property type="match status" value="2"/>
</dbReference>
<dbReference type="OrthoDB" id="9775851at2"/>
<accession>I8I1T6</accession>
<organism evidence="5 6">
    <name type="scientific">Hydrocarboniphaga effusa AP103</name>
    <dbReference type="NCBI Taxonomy" id="1172194"/>
    <lineage>
        <taxon>Bacteria</taxon>
        <taxon>Pseudomonadati</taxon>
        <taxon>Pseudomonadota</taxon>
        <taxon>Gammaproteobacteria</taxon>
        <taxon>Nevskiales</taxon>
        <taxon>Nevskiaceae</taxon>
        <taxon>Hydrocarboniphaga</taxon>
    </lineage>
</organism>
<dbReference type="PROSITE" id="PS00941">
    <property type="entry name" value="CARBOXYLESTERASE_B_2"/>
    <property type="match status" value="1"/>
</dbReference>
<dbReference type="PATRIC" id="fig|1172194.4.peg.3222"/>
<dbReference type="PROSITE" id="PS51257">
    <property type="entry name" value="PROKAR_LIPOPROTEIN"/>
    <property type="match status" value="1"/>
</dbReference>
<evidence type="ECO:0000256" key="2">
    <source>
        <dbReference type="ARBA" id="ARBA00022801"/>
    </source>
</evidence>
<dbReference type="Proteomes" id="UP000003704">
    <property type="component" value="Unassembled WGS sequence"/>
</dbReference>
<evidence type="ECO:0000313" key="6">
    <source>
        <dbReference type="Proteomes" id="UP000003704"/>
    </source>
</evidence>
<feature type="domain" description="Carboxylesterase type B" evidence="4">
    <location>
        <begin position="48"/>
        <end position="378"/>
    </location>
</feature>
<dbReference type="PANTHER" id="PTHR11559">
    <property type="entry name" value="CARBOXYLESTERASE"/>
    <property type="match status" value="1"/>
</dbReference>
<dbReference type="PROSITE" id="PS00122">
    <property type="entry name" value="CARBOXYLESTERASE_B_1"/>
    <property type="match status" value="1"/>
</dbReference>
<proteinExistence type="inferred from homology"/>
<dbReference type="AlphaFoldDB" id="I8I1T6"/>
<dbReference type="EMBL" id="AKGD01000002">
    <property type="protein sequence ID" value="EIT69741.1"/>
    <property type="molecule type" value="Genomic_DNA"/>
</dbReference>
<dbReference type="SUPFAM" id="SSF53474">
    <property type="entry name" value="alpha/beta-Hydrolases"/>
    <property type="match status" value="1"/>
</dbReference>
<feature type="chain" id="PRO_5005136335" description="Carboxylic ester hydrolase" evidence="3">
    <location>
        <begin position="25"/>
        <end position="539"/>
    </location>
</feature>
<dbReference type="InterPro" id="IPR019819">
    <property type="entry name" value="Carboxylesterase_B_CS"/>
</dbReference>
<dbReference type="EC" id="3.1.1.-" evidence="3"/>
<comment type="caution">
    <text evidence="5">The sequence shown here is derived from an EMBL/GenBank/DDBJ whole genome shotgun (WGS) entry which is preliminary data.</text>
</comment>
<dbReference type="InterPro" id="IPR029058">
    <property type="entry name" value="AB_hydrolase_fold"/>
</dbReference>
<keyword evidence="6" id="KW-1185">Reference proteome</keyword>
<evidence type="ECO:0000259" key="4">
    <source>
        <dbReference type="Pfam" id="PF00135"/>
    </source>
</evidence>
<evidence type="ECO:0000256" key="3">
    <source>
        <dbReference type="RuleBase" id="RU361235"/>
    </source>
</evidence>